<dbReference type="SUPFAM" id="SSF63817">
    <property type="entry name" value="Sortase"/>
    <property type="match status" value="1"/>
</dbReference>
<accession>A0ABR6BH35</accession>
<keyword evidence="1" id="KW-0378">Hydrolase</keyword>
<dbReference type="InterPro" id="IPR023365">
    <property type="entry name" value="Sortase_dom-sf"/>
</dbReference>
<feature type="compositionally biased region" description="Basic residues" evidence="2">
    <location>
        <begin position="1"/>
        <end position="13"/>
    </location>
</feature>
<evidence type="ECO:0008006" key="6">
    <source>
        <dbReference type="Google" id="ProtNLM"/>
    </source>
</evidence>
<feature type="region of interest" description="Disordered" evidence="2">
    <location>
        <begin position="1"/>
        <end position="21"/>
    </location>
</feature>
<keyword evidence="3" id="KW-0472">Membrane</keyword>
<dbReference type="NCBIfam" id="NF033748">
    <property type="entry name" value="class_F_sortase"/>
    <property type="match status" value="1"/>
</dbReference>
<dbReference type="CDD" id="cd05829">
    <property type="entry name" value="Sortase_F"/>
    <property type="match status" value="1"/>
</dbReference>
<dbReference type="Pfam" id="PF04203">
    <property type="entry name" value="Sortase"/>
    <property type="match status" value="1"/>
</dbReference>
<comment type="caution">
    <text evidence="4">The sequence shown here is derived from an EMBL/GenBank/DDBJ whole genome shotgun (WGS) entry which is preliminary data.</text>
</comment>
<name>A0ABR6BH35_9PSEU</name>
<dbReference type="RefSeq" id="WP_025360756.1">
    <property type="nucleotide sequence ID" value="NZ_BAAABQ010000009.1"/>
</dbReference>
<feature type="transmembrane region" description="Helical" evidence="3">
    <location>
        <begin position="25"/>
        <end position="45"/>
    </location>
</feature>
<evidence type="ECO:0000256" key="2">
    <source>
        <dbReference type="SAM" id="MobiDB-lite"/>
    </source>
</evidence>
<dbReference type="EMBL" id="JACJID010000002">
    <property type="protein sequence ID" value="MBA8926202.1"/>
    <property type="molecule type" value="Genomic_DNA"/>
</dbReference>
<evidence type="ECO:0000313" key="4">
    <source>
        <dbReference type="EMBL" id="MBA8926202.1"/>
    </source>
</evidence>
<sequence length="231" mass="24280">MMHPVAHLRRPRRPVNPGESKRGNALGIAALITAFALAGVVIGILRSGGVGMTSALGLSDNGIAFQLPPPAPGTTTPTAPADPTVPVRVDIDGVDAHSSLIPLGLNGDRTVQVPPIEQPLQAGWYRFGVRPGDLGRAVVLGHVDGNGQPGIFARLAALRPGDTARITRQDGSVLRFTVQQVQQIPKTSFPTQQVYGPSAQRELKLITCGGRFDPATRRFADNVIVSAVLTS</sequence>
<keyword evidence="5" id="KW-1185">Reference proteome</keyword>
<evidence type="ECO:0000313" key="5">
    <source>
        <dbReference type="Proteomes" id="UP000517916"/>
    </source>
</evidence>
<reference evidence="4 5" key="1">
    <citation type="submission" date="2020-08" db="EMBL/GenBank/DDBJ databases">
        <title>Genomic Encyclopedia of Archaeal and Bacterial Type Strains, Phase II (KMG-II): from individual species to whole genera.</title>
        <authorList>
            <person name="Goeker M."/>
        </authorList>
    </citation>
    <scope>NUCLEOTIDE SEQUENCE [LARGE SCALE GENOMIC DNA]</scope>
    <source>
        <strain evidence="4 5">DSM 43850</strain>
    </source>
</reference>
<protein>
    <recommendedName>
        <fullName evidence="6">Sortase family protein</fullName>
    </recommendedName>
</protein>
<evidence type="ECO:0000256" key="3">
    <source>
        <dbReference type="SAM" id="Phobius"/>
    </source>
</evidence>
<gene>
    <name evidence="4" type="ORF">BC739_003401</name>
</gene>
<keyword evidence="3" id="KW-1133">Transmembrane helix</keyword>
<organism evidence="4 5">
    <name type="scientific">Kutzneria viridogrisea</name>
    <dbReference type="NCBI Taxonomy" id="47990"/>
    <lineage>
        <taxon>Bacteria</taxon>
        <taxon>Bacillati</taxon>
        <taxon>Actinomycetota</taxon>
        <taxon>Actinomycetes</taxon>
        <taxon>Pseudonocardiales</taxon>
        <taxon>Pseudonocardiaceae</taxon>
        <taxon>Kutzneria</taxon>
    </lineage>
</organism>
<dbReference type="InterPro" id="IPR005754">
    <property type="entry name" value="Sortase"/>
</dbReference>
<keyword evidence="3" id="KW-0812">Transmembrane</keyword>
<proteinExistence type="predicted"/>
<evidence type="ECO:0000256" key="1">
    <source>
        <dbReference type="ARBA" id="ARBA00022801"/>
    </source>
</evidence>
<dbReference type="Gene3D" id="2.40.260.10">
    <property type="entry name" value="Sortase"/>
    <property type="match status" value="1"/>
</dbReference>
<dbReference type="InterPro" id="IPR042001">
    <property type="entry name" value="Sortase_F"/>
</dbReference>
<dbReference type="Proteomes" id="UP000517916">
    <property type="component" value="Unassembled WGS sequence"/>
</dbReference>